<dbReference type="EMBL" id="GDHC01017473">
    <property type="protein sequence ID" value="JAQ01156.1"/>
    <property type="molecule type" value="Transcribed_RNA"/>
</dbReference>
<evidence type="ECO:0000313" key="2">
    <source>
        <dbReference type="EMBL" id="JAQ01156.1"/>
    </source>
</evidence>
<name>A0A146L1E8_LYGHE</name>
<feature type="non-terminal residue" evidence="2">
    <location>
        <position position="1"/>
    </location>
</feature>
<evidence type="ECO:0000256" key="1">
    <source>
        <dbReference type="SAM" id="MobiDB-lite"/>
    </source>
</evidence>
<organism evidence="2">
    <name type="scientific">Lygus hesperus</name>
    <name type="common">Western plant bug</name>
    <dbReference type="NCBI Taxonomy" id="30085"/>
    <lineage>
        <taxon>Eukaryota</taxon>
        <taxon>Metazoa</taxon>
        <taxon>Ecdysozoa</taxon>
        <taxon>Arthropoda</taxon>
        <taxon>Hexapoda</taxon>
        <taxon>Insecta</taxon>
        <taxon>Pterygota</taxon>
        <taxon>Neoptera</taxon>
        <taxon>Paraneoptera</taxon>
        <taxon>Hemiptera</taxon>
        <taxon>Heteroptera</taxon>
        <taxon>Panheteroptera</taxon>
        <taxon>Cimicomorpha</taxon>
        <taxon>Miridae</taxon>
        <taxon>Mirini</taxon>
        <taxon>Lygus</taxon>
    </lineage>
</organism>
<accession>A0A146L1E8</accession>
<feature type="region of interest" description="Disordered" evidence="1">
    <location>
        <begin position="1"/>
        <end position="41"/>
    </location>
</feature>
<gene>
    <name evidence="2" type="ORF">g.23137</name>
</gene>
<proteinExistence type="predicted"/>
<reference evidence="2" key="1">
    <citation type="journal article" date="2016" name="Gigascience">
        <title>De novo construction of an expanded transcriptome assembly for the western tarnished plant bug, Lygus hesperus.</title>
        <authorList>
            <person name="Tassone E.E."/>
            <person name="Geib S.M."/>
            <person name="Hall B."/>
            <person name="Fabrick J.A."/>
            <person name="Brent C.S."/>
            <person name="Hull J.J."/>
        </authorList>
    </citation>
    <scope>NUCLEOTIDE SEQUENCE</scope>
</reference>
<dbReference type="AlphaFoldDB" id="A0A146L1E8"/>
<protein>
    <submittedName>
        <fullName evidence="2">Uncharacterized protein</fullName>
    </submittedName>
</protein>
<sequence length="222" mass="23968">TLPSSWRRRNEESRRSVQIPMPDAQHPHTPANTADEPIFFSSSAGGGITESTFTTSTRHDVSYQDGIMLELEDPINLRRISSMWGPAELSYANIAGELHPPSRVSSVPAASADSQQQHCGGGGGVAQLLLLYAQECVARCLVSAGRELQCMVLPTTVSNPPSDTQATALTTPSHLPSDFVLHSVQAPGSVQQIRILFETGQYARILWLLHDTVYSATATGEE</sequence>